<evidence type="ECO:0000313" key="4">
    <source>
        <dbReference type="Proteomes" id="UP000264006"/>
    </source>
</evidence>
<keyword evidence="1" id="KW-0812">Transmembrane</keyword>
<dbReference type="RefSeq" id="WP_114593309.1">
    <property type="nucleotide sequence ID" value="NZ_CP031165.1"/>
</dbReference>
<protein>
    <recommendedName>
        <fullName evidence="2">DUF2510 domain-containing protein</fullName>
    </recommendedName>
</protein>
<name>A0A346Y3L3_9ACTN</name>
<sequence length="85" mass="8976">MPPAGWFPDPANQRAMRWWDGQAWTDHVADVRLGPDHPPPKPRASGGRIALVVVGSIVAWLLVSAAIIGLLFGACVALLSGATPQ</sequence>
<keyword evidence="1" id="KW-1133">Transmembrane helix</keyword>
<reference evidence="3 4" key="1">
    <citation type="submission" date="2018-09" db="EMBL/GenBank/DDBJ databases">
        <title>Complete genome sequence of Euzebya sp. DY32-46 isolated from seawater of Pacific Ocean.</title>
        <authorList>
            <person name="Xu L."/>
            <person name="Wu Y.-H."/>
            <person name="Xu X.-W."/>
        </authorList>
    </citation>
    <scope>NUCLEOTIDE SEQUENCE [LARGE SCALE GENOMIC DNA]</scope>
    <source>
        <strain evidence="3 4">DY32-46</strain>
    </source>
</reference>
<dbReference type="Proteomes" id="UP000264006">
    <property type="component" value="Chromosome"/>
</dbReference>
<evidence type="ECO:0000256" key="1">
    <source>
        <dbReference type="SAM" id="Phobius"/>
    </source>
</evidence>
<dbReference type="EMBL" id="CP031165">
    <property type="protein sequence ID" value="AXV09060.1"/>
    <property type="molecule type" value="Genomic_DNA"/>
</dbReference>
<dbReference type="OrthoDB" id="5065474at2"/>
<dbReference type="InterPro" id="IPR018929">
    <property type="entry name" value="DUF2510"/>
</dbReference>
<keyword evidence="4" id="KW-1185">Reference proteome</keyword>
<dbReference type="KEGG" id="euz:DVS28_a4395"/>
<evidence type="ECO:0000313" key="3">
    <source>
        <dbReference type="EMBL" id="AXV09060.1"/>
    </source>
</evidence>
<dbReference type="Pfam" id="PF10708">
    <property type="entry name" value="DUF2510"/>
    <property type="match status" value="1"/>
</dbReference>
<proteinExistence type="predicted"/>
<feature type="transmembrane region" description="Helical" evidence="1">
    <location>
        <begin position="49"/>
        <end position="79"/>
    </location>
</feature>
<keyword evidence="1" id="KW-0472">Membrane</keyword>
<organism evidence="3 4">
    <name type="scientific">Euzebya pacifica</name>
    <dbReference type="NCBI Taxonomy" id="1608957"/>
    <lineage>
        <taxon>Bacteria</taxon>
        <taxon>Bacillati</taxon>
        <taxon>Actinomycetota</taxon>
        <taxon>Nitriliruptoria</taxon>
        <taxon>Euzebyales</taxon>
    </lineage>
</organism>
<feature type="domain" description="DUF2510" evidence="2">
    <location>
        <begin position="4"/>
        <end position="35"/>
    </location>
</feature>
<accession>A0A346Y3L3</accession>
<gene>
    <name evidence="3" type="ORF">DVS28_a4395</name>
</gene>
<dbReference type="AlphaFoldDB" id="A0A346Y3L3"/>
<evidence type="ECO:0000259" key="2">
    <source>
        <dbReference type="Pfam" id="PF10708"/>
    </source>
</evidence>